<dbReference type="Proteomes" id="UP001608902">
    <property type="component" value="Unassembled WGS sequence"/>
</dbReference>
<reference evidence="2 3" key="1">
    <citation type="submission" date="2024-08" db="EMBL/GenBank/DDBJ databases">
        <title>Gnathostoma spinigerum genome.</title>
        <authorList>
            <person name="Gonzalez-Bertolin B."/>
            <person name="Monzon S."/>
            <person name="Zaballos A."/>
            <person name="Jimenez P."/>
            <person name="Dekumyoy P."/>
            <person name="Varona S."/>
            <person name="Cuesta I."/>
            <person name="Sumanam S."/>
            <person name="Adisakwattana P."/>
            <person name="Gasser R.B."/>
            <person name="Hernandez-Gonzalez A."/>
            <person name="Young N.D."/>
            <person name="Perteguer M.J."/>
        </authorList>
    </citation>
    <scope>NUCLEOTIDE SEQUENCE [LARGE SCALE GENOMIC DNA]</scope>
    <source>
        <strain evidence="2">AL3</strain>
        <tissue evidence="2">Liver</tissue>
    </source>
</reference>
<evidence type="ECO:0000313" key="2">
    <source>
        <dbReference type="EMBL" id="MFH4984647.1"/>
    </source>
</evidence>
<dbReference type="AlphaFoldDB" id="A0ABD6F3Z1"/>
<organism evidence="2 3">
    <name type="scientific">Gnathostoma spinigerum</name>
    <dbReference type="NCBI Taxonomy" id="75299"/>
    <lineage>
        <taxon>Eukaryota</taxon>
        <taxon>Metazoa</taxon>
        <taxon>Ecdysozoa</taxon>
        <taxon>Nematoda</taxon>
        <taxon>Chromadorea</taxon>
        <taxon>Rhabditida</taxon>
        <taxon>Spirurina</taxon>
        <taxon>Gnathostomatomorpha</taxon>
        <taxon>Gnathostomatoidea</taxon>
        <taxon>Gnathostomatidae</taxon>
        <taxon>Gnathostoma</taxon>
    </lineage>
</organism>
<dbReference type="EMBL" id="JBGFUD010019716">
    <property type="protein sequence ID" value="MFH4984647.1"/>
    <property type="molecule type" value="Genomic_DNA"/>
</dbReference>
<keyword evidence="3" id="KW-1185">Reference proteome</keyword>
<keyword evidence="1" id="KW-0175">Coiled coil</keyword>
<accession>A0ABD6F3Z1</accession>
<evidence type="ECO:0000256" key="1">
    <source>
        <dbReference type="SAM" id="Coils"/>
    </source>
</evidence>
<comment type="caution">
    <text evidence="2">The sequence shown here is derived from an EMBL/GenBank/DDBJ whole genome shotgun (WGS) entry which is preliminary data.</text>
</comment>
<evidence type="ECO:0000313" key="3">
    <source>
        <dbReference type="Proteomes" id="UP001608902"/>
    </source>
</evidence>
<name>A0ABD6F3Z1_9BILA</name>
<gene>
    <name evidence="2" type="ORF">AB6A40_011356</name>
</gene>
<protein>
    <submittedName>
        <fullName evidence="2">Uncharacterized protein</fullName>
    </submittedName>
</protein>
<sequence>MAYDTSNNALDECLSSLENLKMEADEKMRIAKAELESYIRSNDALQAEEEEIDLRTSTIELIRKCSLNDAEGTEKEGNMRIQSLMDEREATEKEIEAVRSELAAIEKKAGEIRYTQLNYETKQKILLSTIKQYKINRDRLAFVKAEHARLEGLLRRNFKPSQ</sequence>
<proteinExistence type="predicted"/>
<feature type="coiled-coil region" evidence="1">
    <location>
        <begin position="81"/>
        <end position="108"/>
    </location>
</feature>
<feature type="coiled-coil region" evidence="1">
    <location>
        <begin position="14"/>
        <end position="48"/>
    </location>
</feature>